<dbReference type="SUPFAM" id="SSF69279">
    <property type="entry name" value="Phage tail proteins"/>
    <property type="match status" value="1"/>
</dbReference>
<dbReference type="Proteomes" id="UP000284296">
    <property type="component" value="Unassembled WGS sequence"/>
</dbReference>
<evidence type="ECO:0008006" key="3">
    <source>
        <dbReference type="Google" id="ProtNLM"/>
    </source>
</evidence>
<evidence type="ECO:0000313" key="1">
    <source>
        <dbReference type="EMBL" id="RGT78874.1"/>
    </source>
</evidence>
<dbReference type="EMBL" id="QRXG01000031">
    <property type="protein sequence ID" value="RGT78874.1"/>
    <property type="molecule type" value="Genomic_DNA"/>
</dbReference>
<dbReference type="InterPro" id="IPR038628">
    <property type="entry name" value="XkdM-like_sf"/>
</dbReference>
<dbReference type="InterPro" id="IPR018989">
    <property type="entry name" value="DUF2001"/>
</dbReference>
<protein>
    <recommendedName>
        <fullName evidence="3">Phage tail protein</fullName>
    </recommendedName>
</protein>
<comment type="caution">
    <text evidence="1">The sequence shown here is derived from an EMBL/GenBank/DDBJ whole genome shotgun (WGS) entry which is preliminary data.</text>
</comment>
<dbReference type="AlphaFoldDB" id="A0A412Q0N5"/>
<dbReference type="RefSeq" id="WP_003500649.1">
    <property type="nucleotide sequence ID" value="NZ_QRXF01000020.1"/>
</dbReference>
<reference evidence="1 2" key="1">
    <citation type="submission" date="2018-08" db="EMBL/GenBank/DDBJ databases">
        <title>A genome reference for cultivated species of the human gut microbiota.</title>
        <authorList>
            <person name="Zou Y."/>
            <person name="Xue W."/>
            <person name="Luo G."/>
        </authorList>
    </citation>
    <scope>NUCLEOTIDE SEQUENCE [LARGE SCALE GENOMIC DNA]</scope>
    <source>
        <strain evidence="1 2">AF18-16LB</strain>
    </source>
</reference>
<evidence type="ECO:0000313" key="2">
    <source>
        <dbReference type="Proteomes" id="UP000284296"/>
    </source>
</evidence>
<organism evidence="1 2">
    <name type="scientific">Agathobacter rectalis</name>
    <dbReference type="NCBI Taxonomy" id="39491"/>
    <lineage>
        <taxon>Bacteria</taxon>
        <taxon>Bacillati</taxon>
        <taxon>Bacillota</taxon>
        <taxon>Clostridia</taxon>
        <taxon>Lachnospirales</taxon>
        <taxon>Lachnospiraceae</taxon>
        <taxon>Agathobacter</taxon>
    </lineage>
</organism>
<accession>A0A412Q0N5</accession>
<sequence>MPNVTMKARDTIAAKLAECFITIGSRRYNFMQMIDMEAKVEKTKTTVPRLGAIMAGHKSCGMEGTFSGTAHYNQSVLRQALLDYKNTGEDVYFEMQITNDDPTSDAGRQTIIFYDCNTDGGVLAKFDADGEYLDEEIEGTFEDFSMPESFANLTGFLTN</sequence>
<proteinExistence type="predicted"/>
<gene>
    <name evidence="1" type="ORF">DWX06_13705</name>
</gene>
<dbReference type="Pfam" id="PF09393">
    <property type="entry name" value="DUF2001"/>
    <property type="match status" value="1"/>
</dbReference>
<dbReference type="GeneID" id="57969949"/>
<name>A0A412Q0N5_9FIRM</name>
<dbReference type="Gene3D" id="2.30.110.40">
    <property type="entry name" value="Phage tail tube protein"/>
    <property type="match status" value="1"/>
</dbReference>